<name>B8C9N0_THAPS</name>
<protein>
    <submittedName>
        <fullName evidence="2">Uncharacterized protein</fullName>
    </submittedName>
</protein>
<dbReference type="eggNOG" id="ENOG502QZZ9">
    <property type="taxonomic scope" value="Eukaryota"/>
</dbReference>
<evidence type="ECO:0000256" key="1">
    <source>
        <dbReference type="SAM" id="Coils"/>
    </source>
</evidence>
<dbReference type="RefSeq" id="XP_002292691.1">
    <property type="nucleotide sequence ID" value="XM_002292655.1"/>
</dbReference>
<reference evidence="2 3" key="2">
    <citation type="journal article" date="2008" name="Nature">
        <title>The Phaeodactylum genome reveals the evolutionary history of diatom genomes.</title>
        <authorList>
            <person name="Bowler C."/>
            <person name="Allen A.E."/>
            <person name="Badger J.H."/>
            <person name="Grimwood J."/>
            <person name="Jabbari K."/>
            <person name="Kuo A."/>
            <person name="Maheswari U."/>
            <person name="Martens C."/>
            <person name="Maumus F."/>
            <person name="Otillar R.P."/>
            <person name="Rayko E."/>
            <person name="Salamov A."/>
            <person name="Vandepoele K."/>
            <person name="Beszteri B."/>
            <person name="Gruber A."/>
            <person name="Heijde M."/>
            <person name="Katinka M."/>
            <person name="Mock T."/>
            <person name="Valentin K."/>
            <person name="Verret F."/>
            <person name="Berges J.A."/>
            <person name="Brownlee C."/>
            <person name="Cadoret J.P."/>
            <person name="Chiovitti A."/>
            <person name="Choi C.J."/>
            <person name="Coesel S."/>
            <person name="De Martino A."/>
            <person name="Detter J.C."/>
            <person name="Durkin C."/>
            <person name="Falciatore A."/>
            <person name="Fournet J."/>
            <person name="Haruta M."/>
            <person name="Huysman M.J."/>
            <person name="Jenkins B.D."/>
            <person name="Jiroutova K."/>
            <person name="Jorgensen R.E."/>
            <person name="Joubert Y."/>
            <person name="Kaplan A."/>
            <person name="Kroger N."/>
            <person name="Kroth P.G."/>
            <person name="La Roche J."/>
            <person name="Lindquist E."/>
            <person name="Lommer M."/>
            <person name="Martin-Jezequel V."/>
            <person name="Lopez P.J."/>
            <person name="Lucas S."/>
            <person name="Mangogna M."/>
            <person name="McGinnis K."/>
            <person name="Medlin L.K."/>
            <person name="Montsant A."/>
            <person name="Oudot-Le Secq M.P."/>
            <person name="Napoli C."/>
            <person name="Obornik M."/>
            <person name="Parker M.S."/>
            <person name="Petit J.L."/>
            <person name="Porcel B.M."/>
            <person name="Poulsen N."/>
            <person name="Robison M."/>
            <person name="Rychlewski L."/>
            <person name="Rynearson T.A."/>
            <person name="Schmutz J."/>
            <person name="Shapiro H."/>
            <person name="Siaut M."/>
            <person name="Stanley M."/>
            <person name="Sussman M.R."/>
            <person name="Taylor A.R."/>
            <person name="Vardi A."/>
            <person name="von Dassow P."/>
            <person name="Vyverman W."/>
            <person name="Willis A."/>
            <person name="Wyrwicz L.S."/>
            <person name="Rokhsar D.S."/>
            <person name="Weissenbach J."/>
            <person name="Armbrust E.V."/>
            <person name="Green B.R."/>
            <person name="Van de Peer Y."/>
            <person name="Grigoriev I.V."/>
        </authorList>
    </citation>
    <scope>NUCLEOTIDE SEQUENCE [LARGE SCALE GENOMIC DNA]</scope>
    <source>
        <strain evidence="2 3">CCMP1335</strain>
    </source>
</reference>
<proteinExistence type="predicted"/>
<feature type="coiled-coil region" evidence="1">
    <location>
        <begin position="384"/>
        <end position="431"/>
    </location>
</feature>
<dbReference type="AlphaFoldDB" id="B8C9N0"/>
<organism evidence="2 3">
    <name type="scientific">Thalassiosira pseudonana</name>
    <name type="common">Marine diatom</name>
    <name type="synonym">Cyclotella nana</name>
    <dbReference type="NCBI Taxonomy" id="35128"/>
    <lineage>
        <taxon>Eukaryota</taxon>
        <taxon>Sar</taxon>
        <taxon>Stramenopiles</taxon>
        <taxon>Ochrophyta</taxon>
        <taxon>Bacillariophyta</taxon>
        <taxon>Coscinodiscophyceae</taxon>
        <taxon>Thalassiosirophycidae</taxon>
        <taxon>Thalassiosirales</taxon>
        <taxon>Thalassiosiraceae</taxon>
        <taxon>Thalassiosira</taxon>
    </lineage>
</organism>
<dbReference type="InParanoid" id="B8C9N0"/>
<dbReference type="PaxDb" id="35128-Thaps24218"/>
<reference evidence="2 3" key="1">
    <citation type="journal article" date="2004" name="Science">
        <title>The genome of the diatom Thalassiosira pseudonana: ecology, evolution, and metabolism.</title>
        <authorList>
            <person name="Armbrust E.V."/>
            <person name="Berges J.A."/>
            <person name="Bowler C."/>
            <person name="Green B.R."/>
            <person name="Martinez D."/>
            <person name="Putnam N.H."/>
            <person name="Zhou S."/>
            <person name="Allen A.E."/>
            <person name="Apt K.E."/>
            <person name="Bechner M."/>
            <person name="Brzezinski M.A."/>
            <person name="Chaal B.K."/>
            <person name="Chiovitti A."/>
            <person name="Davis A.K."/>
            <person name="Demarest M.S."/>
            <person name="Detter J.C."/>
            <person name="Glavina T."/>
            <person name="Goodstein D."/>
            <person name="Hadi M.Z."/>
            <person name="Hellsten U."/>
            <person name="Hildebrand M."/>
            <person name="Jenkins B.D."/>
            <person name="Jurka J."/>
            <person name="Kapitonov V.V."/>
            <person name="Kroger N."/>
            <person name="Lau W.W."/>
            <person name="Lane T.W."/>
            <person name="Larimer F.W."/>
            <person name="Lippmeier J.C."/>
            <person name="Lucas S."/>
            <person name="Medina M."/>
            <person name="Montsant A."/>
            <person name="Obornik M."/>
            <person name="Parker M.S."/>
            <person name="Palenik B."/>
            <person name="Pazour G.J."/>
            <person name="Richardson P.M."/>
            <person name="Rynearson T.A."/>
            <person name="Saito M.A."/>
            <person name="Schwartz D.C."/>
            <person name="Thamatrakoln K."/>
            <person name="Valentin K."/>
            <person name="Vardi A."/>
            <person name="Wilkerson F.P."/>
            <person name="Rokhsar D.S."/>
        </authorList>
    </citation>
    <scope>NUCLEOTIDE SEQUENCE [LARGE SCALE GENOMIC DNA]</scope>
    <source>
        <strain evidence="2 3">CCMP1335</strain>
    </source>
</reference>
<gene>
    <name evidence="2" type="ORF">THAPSDRAFT_24218</name>
</gene>
<keyword evidence="1" id="KW-0175">Coiled coil</keyword>
<evidence type="ECO:0000313" key="3">
    <source>
        <dbReference type="Proteomes" id="UP000001449"/>
    </source>
</evidence>
<keyword evidence="3" id="KW-1185">Reference proteome</keyword>
<evidence type="ECO:0000313" key="2">
    <source>
        <dbReference type="EMBL" id="EED89887.1"/>
    </source>
</evidence>
<dbReference type="Proteomes" id="UP000001449">
    <property type="component" value="Chromosome 10"/>
</dbReference>
<dbReference type="HOGENOM" id="CLU_485321_0_0_1"/>
<sequence length="562" mass="62146">MSVKIVGAFVELLFAGRKSVDAIVMGGGADVEVLMGVMVQTSARAEMLLEGTNFHEEVSLPTPPPFFLLLPLSSLKLYNTEMNTTNNKTAWWSSLTDECPITLEPLASLSYPPFVLSPSDGGGKKAGNGNINNTKPTNNNFYFDGLALATYVVSQGNFVNPLTRQALSYDDCVLLDEYLCEHVYRGANYFLKEKISVREAYALRDSIKVKLGGGGGRLRNENQQRRAEILRDEAAVALRGLFVFGHQTKGRGGDTSWSTASDWQTNSQALPRAQGGFDLHHVPDSANNHSWGASSADQAGLRIIDDDEAAFEAADIAAWQEVQEAFPHLSCIDTGDTEVSPSNRGAVNIDNKLLETVHQTADSTLREEQEKARRMQQFQERCFFEALQRKRNRMQAKLQAKADAASLLANEQEAKIEIQSARDEIDRWREQQWKQWDRAASLHSSRQKAKDAIRVDKTVSNKPVEQPPTADELLAAEEAAAEKLAAKKRAKRQKAKEKAKEKKLLERLENEKMERALAIQKKKEESATKCGACGDGVLGCGFEKFGTKFCSTKCARSGPSHT</sequence>
<dbReference type="GeneID" id="7446878"/>
<dbReference type="KEGG" id="tps:THAPSDRAFT_24218"/>
<feature type="coiled-coil region" evidence="1">
    <location>
        <begin position="473"/>
        <end position="525"/>
    </location>
</feature>
<accession>B8C9N0</accession>
<dbReference type="EMBL" id="CM000646">
    <property type="protein sequence ID" value="EED89887.1"/>
    <property type="molecule type" value="Genomic_DNA"/>
</dbReference>